<gene>
    <name evidence="2" type="ORF">GOB87_08250</name>
</gene>
<accession>A0A967EHP8</accession>
<sequence>MTEQEGPPVPRDDGSPTATSLQKDGRAQMALPFVHRRKFDVGSFVPAPSNAHARTLVMSGTDPHAWPEGRLLLWGGAGCGKTHMLSLWATCHNALLVDMAQGQMPDIMEIVERQPPALALDSVVVSERDELPLLRLINLSRERRMPLLMASRLPASRWQVSLPDLNSRLRATMAVEIMAAEDVLLERLMFRLLAERQLTVSHRLTEWLLQRLPREAAAVLELVERIDALTLASGVALDRRQAEGLLRDMRIEI</sequence>
<keyword evidence="3" id="KW-1185">Reference proteome</keyword>
<dbReference type="EMBL" id="WOTH01000013">
    <property type="protein sequence ID" value="NHO53947.1"/>
    <property type="molecule type" value="Genomic_DNA"/>
</dbReference>
<dbReference type="Proteomes" id="UP000597459">
    <property type="component" value="Unassembled WGS sequence"/>
</dbReference>
<proteinExistence type="predicted"/>
<evidence type="ECO:0000313" key="3">
    <source>
        <dbReference type="Proteomes" id="UP000597459"/>
    </source>
</evidence>
<reference evidence="2" key="1">
    <citation type="submission" date="2019-11" db="EMBL/GenBank/DDBJ databases">
        <title>Description of new Acetobacter species.</title>
        <authorList>
            <person name="Cleenwerck I."/>
            <person name="Sombolestani A.S."/>
        </authorList>
    </citation>
    <scope>NUCLEOTIDE SEQUENCE</scope>
    <source>
        <strain evidence="2">LMG 1626</strain>
    </source>
</reference>
<organism evidence="2 3">
    <name type="scientific">Acetobacter estunensis</name>
    <dbReference type="NCBI Taxonomy" id="104097"/>
    <lineage>
        <taxon>Bacteria</taxon>
        <taxon>Pseudomonadati</taxon>
        <taxon>Pseudomonadota</taxon>
        <taxon>Alphaproteobacteria</taxon>
        <taxon>Acetobacterales</taxon>
        <taxon>Acetobacteraceae</taxon>
        <taxon>Acetobacter</taxon>
    </lineage>
</organism>
<dbReference type="SUPFAM" id="SSF52540">
    <property type="entry name" value="P-loop containing nucleoside triphosphate hydrolases"/>
    <property type="match status" value="1"/>
</dbReference>
<dbReference type="InterPro" id="IPR027417">
    <property type="entry name" value="P-loop_NTPase"/>
</dbReference>
<dbReference type="Gene3D" id="3.40.50.300">
    <property type="entry name" value="P-loop containing nucleotide triphosphate hydrolases"/>
    <property type="match status" value="1"/>
</dbReference>
<name>A0A967EHP8_9PROT</name>
<feature type="region of interest" description="Disordered" evidence="1">
    <location>
        <begin position="1"/>
        <end position="24"/>
    </location>
</feature>
<protein>
    <submittedName>
        <fullName evidence="2">Chromosomal replication initiator DnaA</fullName>
    </submittedName>
</protein>
<evidence type="ECO:0000313" key="2">
    <source>
        <dbReference type="EMBL" id="NHO53947.1"/>
    </source>
</evidence>
<evidence type="ECO:0000256" key="1">
    <source>
        <dbReference type="SAM" id="MobiDB-lite"/>
    </source>
</evidence>
<dbReference type="AlphaFoldDB" id="A0A967EHP8"/>
<dbReference type="Gene3D" id="1.10.8.60">
    <property type="match status" value="1"/>
</dbReference>
<comment type="caution">
    <text evidence="2">The sequence shown here is derived from an EMBL/GenBank/DDBJ whole genome shotgun (WGS) entry which is preliminary data.</text>
</comment>
<dbReference type="RefSeq" id="WP_166315081.1">
    <property type="nucleotide sequence ID" value="NZ_WOTH01000013.1"/>
</dbReference>